<evidence type="ECO:0000313" key="3">
    <source>
        <dbReference type="Proteomes" id="UP000830835"/>
    </source>
</evidence>
<dbReference type="EMBL" id="JAFIRA010000008">
    <property type="protein sequence ID" value="MCJ2542318.1"/>
    <property type="molecule type" value="Genomic_DNA"/>
</dbReference>
<organism evidence="2 3">
    <name type="scientific">Thermostichus vulcanus str. 'Rupite'</name>
    <dbReference type="NCBI Taxonomy" id="2813851"/>
    <lineage>
        <taxon>Bacteria</taxon>
        <taxon>Bacillati</taxon>
        <taxon>Cyanobacteriota</taxon>
        <taxon>Cyanophyceae</taxon>
        <taxon>Thermostichales</taxon>
        <taxon>Thermostichaceae</taxon>
        <taxon>Thermostichus</taxon>
    </lineage>
</organism>
<dbReference type="PROSITE" id="PS51766">
    <property type="entry name" value="DOCKERIN"/>
    <property type="match status" value="1"/>
</dbReference>
<dbReference type="InterPro" id="IPR018247">
    <property type="entry name" value="EF_Hand_1_Ca_BS"/>
</dbReference>
<evidence type="ECO:0000259" key="1">
    <source>
        <dbReference type="PROSITE" id="PS51766"/>
    </source>
</evidence>
<reference evidence="2" key="1">
    <citation type="submission" date="2021-02" db="EMBL/GenBank/DDBJ databases">
        <title>The CRISPR/cas machinery reduction and long-range gene transfer in the hot spring cyanobacterium Synechococcus.</title>
        <authorList>
            <person name="Dvorak P."/>
            <person name="Jahodarova E."/>
            <person name="Hasler P."/>
            <person name="Poulickova A."/>
        </authorList>
    </citation>
    <scope>NUCLEOTIDE SEQUENCE</scope>
    <source>
        <strain evidence="2">Rupite</strain>
    </source>
</reference>
<dbReference type="RefSeq" id="WP_244349543.1">
    <property type="nucleotide sequence ID" value="NZ_JAFIRA010000008.1"/>
</dbReference>
<protein>
    <submittedName>
        <fullName evidence="2">Carboxypeptidase regulatory-like domain-containing protein</fullName>
    </submittedName>
</protein>
<accession>A0ABT0C971</accession>
<dbReference type="Pfam" id="PF00404">
    <property type="entry name" value="Dockerin_1"/>
    <property type="match status" value="1"/>
</dbReference>
<sequence length="372" mass="39557">MSMVLSLGRSLPLPLLGALTVGWMVAAPSQAQPFQAGDLDGDGRLTVQDLNLLGSYLRGERGLTDDQIRAADVNQDGRITEADWQVLQQRIQVATNARTGQVQLDSAYSGQVVDRLTGQPLAGVEVAIPGAGISVRTDAQGRFRLPGAVPAEEILVARLENYLPYSQSTGSGQASGDQPLQVQLERWDPNTTFVLEANVIRLGDNQYSPESAAAGQFLAPAKGVELTRSFTLQHMPPRPPILRIGSLIGLDTAEAYRAGQSRIPSADMSPMQVILNGVEVAQIRLGGDNLRIPLPLNHLRLGLNTVTLRTGKTVVQPSMVSRSPQGRISIPLLGGSLQISVPVGSSAGGRSGGAWVDYDDVQLANVTIEIPN</sequence>
<name>A0ABT0C971_THEVL</name>
<dbReference type="Proteomes" id="UP000830835">
    <property type="component" value="Unassembled WGS sequence"/>
</dbReference>
<dbReference type="SUPFAM" id="SSF49464">
    <property type="entry name" value="Carboxypeptidase regulatory domain-like"/>
    <property type="match status" value="1"/>
</dbReference>
<dbReference type="Gene3D" id="2.60.40.1120">
    <property type="entry name" value="Carboxypeptidase-like, regulatory domain"/>
    <property type="match status" value="1"/>
</dbReference>
<dbReference type="Gene3D" id="1.10.1330.10">
    <property type="entry name" value="Dockerin domain"/>
    <property type="match status" value="1"/>
</dbReference>
<dbReference type="Pfam" id="PF13620">
    <property type="entry name" value="CarboxypepD_reg"/>
    <property type="match status" value="1"/>
</dbReference>
<dbReference type="CDD" id="cd14256">
    <property type="entry name" value="Dockerin_I"/>
    <property type="match status" value="1"/>
</dbReference>
<dbReference type="PROSITE" id="PS00018">
    <property type="entry name" value="EF_HAND_1"/>
    <property type="match status" value="1"/>
</dbReference>
<feature type="domain" description="Dockerin" evidence="1">
    <location>
        <begin position="32"/>
        <end position="100"/>
    </location>
</feature>
<comment type="caution">
    <text evidence="2">The sequence shown here is derived from an EMBL/GenBank/DDBJ whole genome shotgun (WGS) entry which is preliminary data.</text>
</comment>
<dbReference type="InterPro" id="IPR002105">
    <property type="entry name" value="Dockerin_1_rpt"/>
</dbReference>
<dbReference type="InterPro" id="IPR036439">
    <property type="entry name" value="Dockerin_dom_sf"/>
</dbReference>
<dbReference type="SUPFAM" id="SSF63446">
    <property type="entry name" value="Type I dockerin domain"/>
    <property type="match status" value="1"/>
</dbReference>
<dbReference type="InterPro" id="IPR016134">
    <property type="entry name" value="Dockerin_dom"/>
</dbReference>
<evidence type="ECO:0000313" key="2">
    <source>
        <dbReference type="EMBL" id="MCJ2542318.1"/>
    </source>
</evidence>
<proteinExistence type="predicted"/>
<dbReference type="InterPro" id="IPR008969">
    <property type="entry name" value="CarboxyPept-like_regulatory"/>
</dbReference>
<keyword evidence="3" id="KW-1185">Reference proteome</keyword>
<gene>
    <name evidence="2" type="ORF">JX360_05260</name>
</gene>